<dbReference type="Proteomes" id="UP000436088">
    <property type="component" value="Unassembled WGS sequence"/>
</dbReference>
<dbReference type="GO" id="GO:0005886">
    <property type="term" value="C:plasma membrane"/>
    <property type="evidence" value="ECO:0007669"/>
    <property type="project" value="UniProtKB-SubCell"/>
</dbReference>
<evidence type="ECO:0000256" key="3">
    <source>
        <dbReference type="ARBA" id="ARBA00022475"/>
    </source>
</evidence>
<evidence type="ECO:0000256" key="9">
    <source>
        <dbReference type="ARBA" id="ARBA00022840"/>
    </source>
</evidence>
<organism evidence="13 14">
    <name type="scientific">Hibiscus syriacus</name>
    <name type="common">Rose of Sharon</name>
    <dbReference type="NCBI Taxonomy" id="106335"/>
    <lineage>
        <taxon>Eukaryota</taxon>
        <taxon>Viridiplantae</taxon>
        <taxon>Streptophyta</taxon>
        <taxon>Embryophyta</taxon>
        <taxon>Tracheophyta</taxon>
        <taxon>Spermatophyta</taxon>
        <taxon>Magnoliopsida</taxon>
        <taxon>eudicotyledons</taxon>
        <taxon>Gunneridae</taxon>
        <taxon>Pentapetalae</taxon>
        <taxon>rosids</taxon>
        <taxon>malvids</taxon>
        <taxon>Malvales</taxon>
        <taxon>Malvaceae</taxon>
        <taxon>Malvoideae</taxon>
        <taxon>Hibiscus</taxon>
    </lineage>
</organism>
<dbReference type="InterPro" id="IPR011990">
    <property type="entry name" value="TPR-like_helical_dom_sf"/>
</dbReference>
<dbReference type="SUPFAM" id="SSF48452">
    <property type="entry name" value="TPR-like"/>
    <property type="match status" value="1"/>
</dbReference>
<reference evidence="13" key="1">
    <citation type="submission" date="2019-09" db="EMBL/GenBank/DDBJ databases">
        <title>Draft genome information of white flower Hibiscus syriacus.</title>
        <authorList>
            <person name="Kim Y.-M."/>
        </authorList>
    </citation>
    <scope>NUCLEOTIDE SEQUENCE [LARGE SCALE GENOMIC DNA]</scope>
    <source>
        <strain evidence="13">YM2019G1</strain>
    </source>
</reference>
<dbReference type="InterPro" id="IPR058209">
    <property type="entry name" value="TPR_BSK1_C"/>
</dbReference>
<evidence type="ECO:0000256" key="4">
    <source>
        <dbReference type="ARBA" id="ARBA00022527"/>
    </source>
</evidence>
<comment type="subcellular location">
    <subcellularLocation>
        <location evidence="1">Cell membrane</location>
        <topology evidence="1">Lipid-anchor</topology>
    </subcellularLocation>
</comment>
<name>A0A6A3ADU7_HIBSY</name>
<dbReference type="AlphaFoldDB" id="A0A6A3ADU7"/>
<evidence type="ECO:0000313" key="14">
    <source>
        <dbReference type="Proteomes" id="UP000436088"/>
    </source>
</evidence>
<protein>
    <submittedName>
        <fullName evidence="13">Serine/threonine-protein kinase</fullName>
    </submittedName>
</protein>
<keyword evidence="5" id="KW-0808">Transferase</keyword>
<evidence type="ECO:0000256" key="11">
    <source>
        <dbReference type="ARBA" id="ARBA00023288"/>
    </source>
</evidence>
<evidence type="ECO:0000256" key="8">
    <source>
        <dbReference type="ARBA" id="ARBA00022777"/>
    </source>
</evidence>
<keyword evidence="8 13" id="KW-0418">Kinase</keyword>
<dbReference type="SUPFAM" id="SSF56112">
    <property type="entry name" value="Protein kinase-like (PK-like)"/>
    <property type="match status" value="1"/>
</dbReference>
<evidence type="ECO:0000256" key="10">
    <source>
        <dbReference type="ARBA" id="ARBA00023136"/>
    </source>
</evidence>
<keyword evidence="6" id="KW-0519">Myristate</keyword>
<evidence type="ECO:0000259" key="12">
    <source>
        <dbReference type="Pfam" id="PF25575"/>
    </source>
</evidence>
<dbReference type="GO" id="GO:0005524">
    <property type="term" value="F:ATP binding"/>
    <property type="evidence" value="ECO:0007669"/>
    <property type="project" value="UniProtKB-KW"/>
</dbReference>
<evidence type="ECO:0000256" key="2">
    <source>
        <dbReference type="ARBA" id="ARBA00008684"/>
    </source>
</evidence>
<evidence type="ECO:0000313" key="13">
    <source>
        <dbReference type="EMBL" id="KAE8701012.1"/>
    </source>
</evidence>
<keyword evidence="7" id="KW-0547">Nucleotide-binding</keyword>
<gene>
    <name evidence="13" type="ORF">F3Y22_tig00110549pilonHSYRG00101</name>
</gene>
<accession>A0A6A3ADU7</accession>
<evidence type="ECO:0000256" key="6">
    <source>
        <dbReference type="ARBA" id="ARBA00022707"/>
    </source>
</evidence>
<dbReference type="Gene3D" id="1.10.510.10">
    <property type="entry name" value="Transferase(Phosphotransferase) domain 1"/>
    <property type="match status" value="1"/>
</dbReference>
<dbReference type="PANTHER" id="PTHR45863:SF47">
    <property type="entry name" value="SERINE_THREONINE-PROTEIN KINASE BSK3"/>
    <property type="match status" value="1"/>
</dbReference>
<keyword evidence="14" id="KW-1185">Reference proteome</keyword>
<keyword evidence="4" id="KW-0723">Serine/threonine-protein kinase</keyword>
<comment type="similarity">
    <text evidence="2">Belongs to the protein kinase superfamily. Ser/Thr protein kinase family.</text>
</comment>
<comment type="caution">
    <text evidence="13">The sequence shown here is derived from an EMBL/GenBank/DDBJ whole genome shotgun (WGS) entry which is preliminary data.</text>
</comment>
<dbReference type="InterPro" id="IPR011009">
    <property type="entry name" value="Kinase-like_dom_sf"/>
</dbReference>
<proteinExistence type="inferred from homology"/>
<keyword evidence="3" id="KW-1003">Cell membrane</keyword>
<keyword evidence="10" id="KW-0472">Membrane</keyword>
<evidence type="ECO:0000256" key="7">
    <source>
        <dbReference type="ARBA" id="ARBA00022741"/>
    </source>
</evidence>
<keyword evidence="11" id="KW-0449">Lipoprotein</keyword>
<dbReference type="Gene3D" id="1.25.40.10">
    <property type="entry name" value="Tetratricopeptide repeat domain"/>
    <property type="match status" value="1"/>
</dbReference>
<dbReference type="GO" id="GO:0004674">
    <property type="term" value="F:protein serine/threonine kinase activity"/>
    <property type="evidence" value="ECO:0007669"/>
    <property type="project" value="UniProtKB-KW"/>
</dbReference>
<keyword evidence="9" id="KW-0067">ATP-binding</keyword>
<evidence type="ECO:0000256" key="5">
    <source>
        <dbReference type="ARBA" id="ARBA00022679"/>
    </source>
</evidence>
<sequence>MFREFTLEQLKNARSRFAVEILFLSMEKAPNVVYRGKLENHRRIAEEARSVGQLRNNRLANLLGCCCEGDERLLVAEYMPNETLAKHLFVLSFQMWTDQMQETLNSKKKGDAAFRQKDFKEAIHSDVGTMVSPTIFARRSLCYLINDMPQEALNDAMQAQVISPVWHIASYLQATALEMVNESQTALKEGATLEAKRSSVAGKR</sequence>
<dbReference type="Pfam" id="PF25575">
    <property type="entry name" value="TPR_BSK1_C"/>
    <property type="match status" value="1"/>
</dbReference>
<dbReference type="GO" id="GO:0009742">
    <property type="term" value="P:brassinosteroid mediated signaling pathway"/>
    <property type="evidence" value="ECO:0007669"/>
    <property type="project" value="InterPro"/>
</dbReference>
<dbReference type="PANTHER" id="PTHR45863">
    <property type="entry name" value="SERINE/THREONINE-PROTEIN KINASE BSK5"/>
    <property type="match status" value="1"/>
</dbReference>
<evidence type="ECO:0000256" key="1">
    <source>
        <dbReference type="ARBA" id="ARBA00004193"/>
    </source>
</evidence>
<dbReference type="EMBL" id="VEPZ02001025">
    <property type="protein sequence ID" value="KAE8701012.1"/>
    <property type="molecule type" value="Genomic_DNA"/>
</dbReference>
<feature type="domain" description="Serine/threonine-protein kinase BSK1-like TPR repeats" evidence="12">
    <location>
        <begin position="76"/>
        <end position="174"/>
    </location>
</feature>
<dbReference type="InterPro" id="IPR045845">
    <property type="entry name" value="BSK"/>
</dbReference>